<dbReference type="EMBL" id="WTZA01000002">
    <property type="protein sequence ID" value="MXO76190.1"/>
    <property type="molecule type" value="Genomic_DNA"/>
</dbReference>
<evidence type="ECO:0000313" key="7">
    <source>
        <dbReference type="EMBL" id="MXO76190.1"/>
    </source>
</evidence>
<dbReference type="Proteomes" id="UP000439522">
    <property type="component" value="Unassembled WGS sequence"/>
</dbReference>
<keyword evidence="2" id="KW-0813">Transport</keyword>
<dbReference type="PANTHER" id="PTHR30097:SF4">
    <property type="entry name" value="SLR6042 PROTEIN"/>
    <property type="match status" value="1"/>
</dbReference>
<dbReference type="GO" id="GO:0016020">
    <property type="term" value="C:membrane"/>
    <property type="evidence" value="ECO:0007669"/>
    <property type="project" value="InterPro"/>
</dbReference>
<dbReference type="InterPro" id="IPR058647">
    <property type="entry name" value="BSH_CzcB-like"/>
</dbReference>
<feature type="region of interest" description="Disordered" evidence="3">
    <location>
        <begin position="34"/>
        <end position="55"/>
    </location>
</feature>
<dbReference type="Pfam" id="PF25973">
    <property type="entry name" value="BSH_CzcB"/>
    <property type="match status" value="1"/>
</dbReference>
<evidence type="ECO:0000256" key="1">
    <source>
        <dbReference type="ARBA" id="ARBA00009477"/>
    </source>
</evidence>
<dbReference type="GO" id="GO:0060003">
    <property type="term" value="P:copper ion export"/>
    <property type="evidence" value="ECO:0007669"/>
    <property type="project" value="TreeGrafter"/>
</dbReference>
<comment type="caution">
    <text evidence="7">The sequence shown here is derived from an EMBL/GenBank/DDBJ whole genome shotgun (WGS) entry which is preliminary data.</text>
</comment>
<evidence type="ECO:0000259" key="6">
    <source>
        <dbReference type="Pfam" id="PF25975"/>
    </source>
</evidence>
<dbReference type="InterPro" id="IPR051909">
    <property type="entry name" value="MFP_Cation_Efflux"/>
</dbReference>
<dbReference type="InterPro" id="IPR058648">
    <property type="entry name" value="HH_CzcB-like"/>
</dbReference>
<dbReference type="Gene3D" id="1.10.287.470">
    <property type="entry name" value="Helix hairpin bin"/>
    <property type="match status" value="1"/>
</dbReference>
<gene>
    <name evidence="7" type="ORF">GRI40_13305</name>
</gene>
<proteinExistence type="inferred from homology"/>
<evidence type="ECO:0000259" key="4">
    <source>
        <dbReference type="Pfam" id="PF25893"/>
    </source>
</evidence>
<feature type="compositionally biased region" description="Basic and acidic residues" evidence="3">
    <location>
        <begin position="34"/>
        <end position="50"/>
    </location>
</feature>
<evidence type="ECO:0000256" key="3">
    <source>
        <dbReference type="SAM" id="MobiDB-lite"/>
    </source>
</evidence>
<organism evidence="7 8">
    <name type="scientific">Tsuneonella aeria</name>
    <dbReference type="NCBI Taxonomy" id="1837929"/>
    <lineage>
        <taxon>Bacteria</taxon>
        <taxon>Pseudomonadati</taxon>
        <taxon>Pseudomonadota</taxon>
        <taxon>Alphaproteobacteria</taxon>
        <taxon>Sphingomonadales</taxon>
        <taxon>Erythrobacteraceae</taxon>
        <taxon>Tsuneonella</taxon>
    </lineage>
</organism>
<dbReference type="Pfam" id="PF25893">
    <property type="entry name" value="HH_CzcB"/>
    <property type="match status" value="1"/>
</dbReference>
<accession>A0A6I4TJI4</accession>
<feature type="domain" description="CzcB-like alpha-helical hairpin" evidence="4">
    <location>
        <begin position="139"/>
        <end position="196"/>
    </location>
</feature>
<dbReference type="AlphaFoldDB" id="A0A6I4TJI4"/>
<feature type="domain" description="CzcB-like barrel-sandwich hybrid" evidence="5">
    <location>
        <begin position="100"/>
        <end position="238"/>
    </location>
</feature>
<evidence type="ECO:0000313" key="8">
    <source>
        <dbReference type="Proteomes" id="UP000439522"/>
    </source>
</evidence>
<sequence>MDRKTLISLTTVGIAAAVAGLGAGSLIWRDAPAAEEHAEGEHAEGEHEESTEGGAAEEGFVALPPQTASTAGVEVTTVGRGGGAELLIPGRATFAPNAEASVGAPLAGVVEAVHVAAGSNVGAGAPLVTIRSAEGASFRASADAARAEVEAARAAYRRETRLYEERVTARQDWEAARAAALKAEANLRAAQAQVAAVGSPGSAGRTVVRSPMAGTITAVDAAPGAVLAQGATVAQVADQRRVELIFEAPAAVSRSIRVGSPIYATMAGGEEVRAIVTAISPHATDAGAQVRARPVGFVPPAGTPVSGRVLTGAANTLVVPSDAVQTVDGRPVVFVVDGQGFRATPVVPGRVAAGRTEILRGLSGDERIAGRGAFLLKAELSRGEAEHEH</sequence>
<dbReference type="GO" id="GO:0022857">
    <property type="term" value="F:transmembrane transporter activity"/>
    <property type="evidence" value="ECO:0007669"/>
    <property type="project" value="InterPro"/>
</dbReference>
<dbReference type="Gene3D" id="2.40.420.20">
    <property type="match status" value="1"/>
</dbReference>
<dbReference type="Gene3D" id="2.40.30.170">
    <property type="match status" value="1"/>
</dbReference>
<dbReference type="OrthoDB" id="9806939at2"/>
<dbReference type="RefSeq" id="WP_160611994.1">
    <property type="nucleotide sequence ID" value="NZ_WTZA01000002.1"/>
</dbReference>
<evidence type="ECO:0000259" key="5">
    <source>
        <dbReference type="Pfam" id="PF25973"/>
    </source>
</evidence>
<dbReference type="InterPro" id="IPR006143">
    <property type="entry name" value="RND_pump_MFP"/>
</dbReference>
<dbReference type="PANTHER" id="PTHR30097">
    <property type="entry name" value="CATION EFFLUX SYSTEM PROTEIN CUSB"/>
    <property type="match status" value="1"/>
</dbReference>
<protein>
    <submittedName>
        <fullName evidence="7">Efflux RND transporter periplasmic adaptor subunit</fullName>
    </submittedName>
</protein>
<dbReference type="Gene3D" id="2.40.50.100">
    <property type="match status" value="1"/>
</dbReference>
<feature type="domain" description="CzcB-like C-terminal circularly permuted SH3-like" evidence="6">
    <location>
        <begin position="318"/>
        <end position="377"/>
    </location>
</feature>
<keyword evidence="8" id="KW-1185">Reference proteome</keyword>
<reference evidence="7 8" key="1">
    <citation type="submission" date="2019-12" db="EMBL/GenBank/DDBJ databases">
        <title>Genomic-based taxomic classification of the family Erythrobacteraceae.</title>
        <authorList>
            <person name="Xu L."/>
        </authorList>
    </citation>
    <scope>NUCLEOTIDE SEQUENCE [LARGE SCALE GENOMIC DNA]</scope>
    <source>
        <strain evidence="7 8">100921-2</strain>
    </source>
</reference>
<evidence type="ECO:0000256" key="2">
    <source>
        <dbReference type="ARBA" id="ARBA00022448"/>
    </source>
</evidence>
<dbReference type="GO" id="GO:0046914">
    <property type="term" value="F:transition metal ion binding"/>
    <property type="evidence" value="ECO:0007669"/>
    <property type="project" value="TreeGrafter"/>
</dbReference>
<dbReference type="GO" id="GO:0015679">
    <property type="term" value="P:plasma membrane copper ion transport"/>
    <property type="evidence" value="ECO:0007669"/>
    <property type="project" value="TreeGrafter"/>
</dbReference>
<dbReference type="InterPro" id="IPR058649">
    <property type="entry name" value="CzcB_C"/>
</dbReference>
<dbReference type="GO" id="GO:0030288">
    <property type="term" value="C:outer membrane-bounded periplasmic space"/>
    <property type="evidence" value="ECO:0007669"/>
    <property type="project" value="TreeGrafter"/>
</dbReference>
<dbReference type="Pfam" id="PF25975">
    <property type="entry name" value="CzcB_C"/>
    <property type="match status" value="1"/>
</dbReference>
<comment type="similarity">
    <text evidence="1">Belongs to the membrane fusion protein (MFP) (TC 8.A.1) family.</text>
</comment>
<dbReference type="FunFam" id="2.40.420.20:FF:000006">
    <property type="entry name" value="RND family efflux transporter MFP subunit"/>
    <property type="match status" value="1"/>
</dbReference>
<dbReference type="NCBIfam" id="TIGR01730">
    <property type="entry name" value="RND_mfp"/>
    <property type="match status" value="1"/>
</dbReference>
<dbReference type="SUPFAM" id="SSF111369">
    <property type="entry name" value="HlyD-like secretion proteins"/>
    <property type="match status" value="1"/>
</dbReference>
<name>A0A6I4TJI4_9SPHN</name>